<feature type="transmembrane region" description="Helical" evidence="1">
    <location>
        <begin position="75"/>
        <end position="99"/>
    </location>
</feature>
<evidence type="ECO:0000313" key="4">
    <source>
        <dbReference type="Proteomes" id="UP000886889"/>
    </source>
</evidence>
<dbReference type="Pfam" id="PF02517">
    <property type="entry name" value="Rce1-like"/>
    <property type="match status" value="1"/>
</dbReference>
<dbReference type="GO" id="GO:0080120">
    <property type="term" value="P:CAAX-box protein maturation"/>
    <property type="evidence" value="ECO:0007669"/>
    <property type="project" value="UniProtKB-ARBA"/>
</dbReference>
<sequence length="326" mass="36432">MNRSKGVNRLFLAMILLSVISPIVLQDFFLMLDLYQSLAVSQLIFLLPVLIYLALGKGEMLGELQIRWLGVSEVLMVLLLGVLLLPVVTWINLISMLFVTNYVSSAFSEVQTASLGMNFIYMALLPALSEEFMFRGVFFHGYRRAGILKAALCSGLCFGLIHLNLNQFCYAFIVGTIMALVVEATGSLFSSMLVHMVINSSSVLALELASRIELSTELTQELPQMTEEMEAMAQFISRGAMVMSYVFYTILAAGFGTLAFLVIRWLAGHSGRWEHMKQVFRGAAAEEEMDIPEVVLQPKKRRIFTPCLFIAIVICIGYMTVLEFIL</sequence>
<evidence type="ECO:0000313" key="3">
    <source>
        <dbReference type="EMBL" id="HIV22673.1"/>
    </source>
</evidence>
<feature type="transmembrane region" description="Helical" evidence="1">
    <location>
        <begin position="171"/>
        <end position="194"/>
    </location>
</feature>
<gene>
    <name evidence="3" type="ORF">IAC80_01905</name>
</gene>
<dbReference type="InterPro" id="IPR003675">
    <property type="entry name" value="Rce1/LyrA-like_dom"/>
</dbReference>
<evidence type="ECO:0000256" key="1">
    <source>
        <dbReference type="SAM" id="Phobius"/>
    </source>
</evidence>
<keyword evidence="1" id="KW-0812">Transmembrane</keyword>
<comment type="caution">
    <text evidence="3">The sequence shown here is derived from an EMBL/GenBank/DDBJ whole genome shotgun (WGS) entry which is preliminary data.</text>
</comment>
<dbReference type="PANTHER" id="PTHR36435:SF1">
    <property type="entry name" value="CAAX AMINO TERMINAL PROTEASE FAMILY PROTEIN"/>
    <property type="match status" value="1"/>
</dbReference>
<keyword evidence="1" id="KW-0472">Membrane</keyword>
<dbReference type="GO" id="GO:0004175">
    <property type="term" value="F:endopeptidase activity"/>
    <property type="evidence" value="ECO:0007669"/>
    <property type="project" value="UniProtKB-ARBA"/>
</dbReference>
<feature type="transmembrane region" description="Helical" evidence="1">
    <location>
        <begin position="245"/>
        <end position="267"/>
    </location>
</feature>
<evidence type="ECO:0000259" key="2">
    <source>
        <dbReference type="Pfam" id="PF02517"/>
    </source>
</evidence>
<dbReference type="EMBL" id="DVOS01000022">
    <property type="protein sequence ID" value="HIV22673.1"/>
    <property type="molecule type" value="Genomic_DNA"/>
</dbReference>
<feature type="transmembrane region" description="Helical" evidence="1">
    <location>
        <begin position="303"/>
        <end position="325"/>
    </location>
</feature>
<protein>
    <submittedName>
        <fullName evidence="3">CPBP family intramembrane metalloprotease</fullName>
    </submittedName>
</protein>
<dbReference type="Proteomes" id="UP000886889">
    <property type="component" value="Unassembled WGS sequence"/>
</dbReference>
<dbReference type="GO" id="GO:0008237">
    <property type="term" value="F:metallopeptidase activity"/>
    <property type="evidence" value="ECO:0007669"/>
    <property type="project" value="UniProtKB-KW"/>
</dbReference>
<feature type="transmembrane region" description="Helical" evidence="1">
    <location>
        <begin position="119"/>
        <end position="139"/>
    </location>
</feature>
<keyword evidence="3" id="KW-0378">Hydrolase</keyword>
<keyword evidence="3" id="KW-0482">Metalloprotease</keyword>
<keyword evidence="3" id="KW-0645">Protease</keyword>
<feature type="transmembrane region" description="Helical" evidence="1">
    <location>
        <begin position="35"/>
        <end position="55"/>
    </location>
</feature>
<accession>A0A9D1NZA0</accession>
<name>A0A9D1NZA0_9FIRM</name>
<dbReference type="PANTHER" id="PTHR36435">
    <property type="entry name" value="SLR1288 PROTEIN"/>
    <property type="match status" value="1"/>
</dbReference>
<dbReference type="InterPro" id="IPR052710">
    <property type="entry name" value="CAAX_protease"/>
</dbReference>
<reference evidence="3" key="2">
    <citation type="journal article" date="2021" name="PeerJ">
        <title>Extensive microbial diversity within the chicken gut microbiome revealed by metagenomics and culture.</title>
        <authorList>
            <person name="Gilroy R."/>
            <person name="Ravi A."/>
            <person name="Getino M."/>
            <person name="Pursley I."/>
            <person name="Horton D.L."/>
            <person name="Alikhan N.F."/>
            <person name="Baker D."/>
            <person name="Gharbi K."/>
            <person name="Hall N."/>
            <person name="Watson M."/>
            <person name="Adriaenssens E.M."/>
            <person name="Foster-Nyarko E."/>
            <person name="Jarju S."/>
            <person name="Secka A."/>
            <person name="Antonio M."/>
            <person name="Oren A."/>
            <person name="Chaudhuri R.R."/>
            <person name="La Ragione R."/>
            <person name="Hildebrand F."/>
            <person name="Pallen M.J."/>
        </authorList>
    </citation>
    <scope>NUCLEOTIDE SEQUENCE</scope>
    <source>
        <strain evidence="3">ChiBcec6-7307</strain>
    </source>
</reference>
<reference evidence="3" key="1">
    <citation type="submission" date="2020-10" db="EMBL/GenBank/DDBJ databases">
        <authorList>
            <person name="Gilroy R."/>
        </authorList>
    </citation>
    <scope>NUCLEOTIDE SEQUENCE</scope>
    <source>
        <strain evidence="3">ChiBcec6-7307</strain>
    </source>
</reference>
<keyword evidence="1" id="KW-1133">Transmembrane helix</keyword>
<organism evidence="3 4">
    <name type="scientific">Candidatus Merdiplasma excrementigallinarum</name>
    <dbReference type="NCBI Taxonomy" id="2840864"/>
    <lineage>
        <taxon>Bacteria</taxon>
        <taxon>Bacillati</taxon>
        <taxon>Bacillota</taxon>
        <taxon>Clostridia</taxon>
        <taxon>Lachnospirales</taxon>
        <taxon>Lachnospiraceae</taxon>
        <taxon>Lachnospiraceae incertae sedis</taxon>
        <taxon>Candidatus Merdiplasma</taxon>
    </lineage>
</organism>
<feature type="domain" description="CAAX prenyl protease 2/Lysostaphin resistance protein A-like" evidence="2">
    <location>
        <begin position="117"/>
        <end position="200"/>
    </location>
</feature>
<proteinExistence type="predicted"/>
<dbReference type="AlphaFoldDB" id="A0A9D1NZA0"/>